<reference evidence="2" key="1">
    <citation type="submission" date="2021-06" db="EMBL/GenBank/DDBJ databases">
        <authorList>
            <person name="Kallberg Y."/>
            <person name="Tangrot J."/>
            <person name="Rosling A."/>
        </authorList>
    </citation>
    <scope>NUCLEOTIDE SEQUENCE</scope>
    <source>
        <strain evidence="2">FL966</strain>
    </source>
</reference>
<name>A0A9N9NZ23_9GLOM</name>
<dbReference type="AlphaFoldDB" id="A0A9N9NZ23"/>
<feature type="compositionally biased region" description="Basic and acidic residues" evidence="1">
    <location>
        <begin position="46"/>
        <end position="56"/>
    </location>
</feature>
<proteinExistence type="predicted"/>
<protein>
    <submittedName>
        <fullName evidence="2">16256_t:CDS:1</fullName>
    </submittedName>
</protein>
<keyword evidence="3" id="KW-1185">Reference proteome</keyword>
<comment type="caution">
    <text evidence="2">The sequence shown here is derived from an EMBL/GenBank/DDBJ whole genome shotgun (WGS) entry which is preliminary data.</text>
</comment>
<gene>
    <name evidence="2" type="ORF">CPELLU_LOCUS16169</name>
</gene>
<sequence>MNETLLLGNDWFQRAQARIHFDEQRLFLKHDAKKIEVSISSNGMKKLEVPEEKDQTGSDSGEEFGEYTYEDEELVEAEGYYMEGAIEEPDDLFHNPWEESTSPVLYLMNVEEMPTKDDNKT</sequence>
<evidence type="ECO:0000313" key="3">
    <source>
        <dbReference type="Proteomes" id="UP000789759"/>
    </source>
</evidence>
<accession>A0A9N9NZ23</accession>
<evidence type="ECO:0000313" key="2">
    <source>
        <dbReference type="EMBL" id="CAG8776934.1"/>
    </source>
</evidence>
<dbReference type="EMBL" id="CAJVQA010023085">
    <property type="protein sequence ID" value="CAG8776934.1"/>
    <property type="molecule type" value="Genomic_DNA"/>
</dbReference>
<evidence type="ECO:0000256" key="1">
    <source>
        <dbReference type="SAM" id="MobiDB-lite"/>
    </source>
</evidence>
<dbReference type="OrthoDB" id="2476327at2759"/>
<organism evidence="2 3">
    <name type="scientific">Cetraspora pellucida</name>
    <dbReference type="NCBI Taxonomy" id="1433469"/>
    <lineage>
        <taxon>Eukaryota</taxon>
        <taxon>Fungi</taxon>
        <taxon>Fungi incertae sedis</taxon>
        <taxon>Mucoromycota</taxon>
        <taxon>Glomeromycotina</taxon>
        <taxon>Glomeromycetes</taxon>
        <taxon>Diversisporales</taxon>
        <taxon>Gigasporaceae</taxon>
        <taxon>Cetraspora</taxon>
    </lineage>
</organism>
<dbReference type="Proteomes" id="UP000789759">
    <property type="component" value="Unassembled WGS sequence"/>
</dbReference>
<feature type="region of interest" description="Disordered" evidence="1">
    <location>
        <begin position="46"/>
        <end position="68"/>
    </location>
</feature>